<protein>
    <submittedName>
        <fullName evidence="13">Methyl-accepting chemotaxis sensory transducer with Cache sensor</fullName>
    </submittedName>
</protein>
<dbReference type="OrthoDB" id="9810264at2"/>
<evidence type="ECO:0000256" key="8">
    <source>
        <dbReference type="ARBA" id="ARBA00029447"/>
    </source>
</evidence>
<keyword evidence="3" id="KW-0145">Chemotaxis</keyword>
<dbReference type="InterPro" id="IPR029151">
    <property type="entry name" value="Sensor-like_sf"/>
</dbReference>
<dbReference type="CDD" id="cd06225">
    <property type="entry name" value="HAMP"/>
    <property type="match status" value="1"/>
</dbReference>
<dbReference type="RefSeq" id="WP_092067598.1">
    <property type="nucleotide sequence ID" value="NZ_FNHB01000001.1"/>
</dbReference>
<keyword evidence="2" id="KW-1003">Cell membrane</keyword>
<keyword evidence="6 10" id="KW-0472">Membrane</keyword>
<evidence type="ECO:0000256" key="9">
    <source>
        <dbReference type="PROSITE-ProRule" id="PRU00284"/>
    </source>
</evidence>
<dbReference type="STRING" id="146817.SAMN04488502_101309"/>
<feature type="domain" description="HAMP" evidence="12">
    <location>
        <begin position="322"/>
        <end position="375"/>
    </location>
</feature>
<dbReference type="Pfam" id="PF02743">
    <property type="entry name" value="dCache_1"/>
    <property type="match status" value="1"/>
</dbReference>
<accession>A0A1G9LD48</accession>
<evidence type="ECO:0000259" key="12">
    <source>
        <dbReference type="PROSITE" id="PS50885"/>
    </source>
</evidence>
<dbReference type="GO" id="GO:0007165">
    <property type="term" value="P:signal transduction"/>
    <property type="evidence" value="ECO:0007669"/>
    <property type="project" value="UniProtKB-KW"/>
</dbReference>
<dbReference type="InterPro" id="IPR033479">
    <property type="entry name" value="dCache_1"/>
</dbReference>
<dbReference type="Gene3D" id="6.10.340.10">
    <property type="match status" value="1"/>
</dbReference>
<keyword evidence="14" id="KW-1185">Reference proteome</keyword>
<evidence type="ECO:0000256" key="4">
    <source>
        <dbReference type="ARBA" id="ARBA00022692"/>
    </source>
</evidence>
<dbReference type="PANTHER" id="PTHR32089:SF112">
    <property type="entry name" value="LYSOZYME-LIKE PROTEIN-RELATED"/>
    <property type="match status" value="1"/>
</dbReference>
<dbReference type="Gene3D" id="3.30.450.20">
    <property type="entry name" value="PAS domain"/>
    <property type="match status" value="1"/>
</dbReference>
<dbReference type="SMART" id="SM00283">
    <property type="entry name" value="MA"/>
    <property type="match status" value="1"/>
</dbReference>
<evidence type="ECO:0000256" key="5">
    <source>
        <dbReference type="ARBA" id="ARBA00022989"/>
    </source>
</evidence>
<evidence type="ECO:0000256" key="7">
    <source>
        <dbReference type="ARBA" id="ARBA00023224"/>
    </source>
</evidence>
<feature type="transmembrane region" description="Helical" evidence="10">
    <location>
        <begin position="12"/>
        <end position="34"/>
    </location>
</feature>
<organism evidence="13 14">
    <name type="scientific">Dendrosporobacter quercicolus</name>
    <dbReference type="NCBI Taxonomy" id="146817"/>
    <lineage>
        <taxon>Bacteria</taxon>
        <taxon>Bacillati</taxon>
        <taxon>Bacillota</taxon>
        <taxon>Negativicutes</taxon>
        <taxon>Selenomonadales</taxon>
        <taxon>Sporomusaceae</taxon>
        <taxon>Dendrosporobacter</taxon>
    </lineage>
</organism>
<evidence type="ECO:0000313" key="13">
    <source>
        <dbReference type="EMBL" id="SDL59766.1"/>
    </source>
</evidence>
<dbReference type="GO" id="GO:0005886">
    <property type="term" value="C:plasma membrane"/>
    <property type="evidence" value="ECO:0007669"/>
    <property type="project" value="UniProtKB-SubCell"/>
</dbReference>
<dbReference type="PANTHER" id="PTHR32089">
    <property type="entry name" value="METHYL-ACCEPTING CHEMOTAXIS PROTEIN MCPB"/>
    <property type="match status" value="1"/>
</dbReference>
<name>A0A1G9LD48_9FIRM</name>
<dbReference type="Proteomes" id="UP000214880">
    <property type="component" value="Unassembled WGS sequence"/>
</dbReference>
<comment type="similarity">
    <text evidence="8">Belongs to the methyl-accepting chemotaxis (MCP) protein family.</text>
</comment>
<dbReference type="AlphaFoldDB" id="A0A1G9LD48"/>
<evidence type="ECO:0000313" key="14">
    <source>
        <dbReference type="Proteomes" id="UP000214880"/>
    </source>
</evidence>
<evidence type="ECO:0000256" key="3">
    <source>
        <dbReference type="ARBA" id="ARBA00022500"/>
    </source>
</evidence>
<dbReference type="EMBL" id="FNHB01000001">
    <property type="protein sequence ID" value="SDL59766.1"/>
    <property type="molecule type" value="Genomic_DNA"/>
</dbReference>
<reference evidence="13 14" key="1">
    <citation type="submission" date="2016-10" db="EMBL/GenBank/DDBJ databases">
        <authorList>
            <person name="de Groot N.N."/>
        </authorList>
    </citation>
    <scope>NUCLEOTIDE SEQUENCE [LARGE SCALE GENOMIC DNA]</scope>
    <source>
        <strain evidence="13 14">DSM 1736</strain>
    </source>
</reference>
<evidence type="ECO:0000259" key="11">
    <source>
        <dbReference type="PROSITE" id="PS50111"/>
    </source>
</evidence>
<evidence type="ECO:0000256" key="10">
    <source>
        <dbReference type="SAM" id="Phobius"/>
    </source>
</evidence>
<dbReference type="CDD" id="cd12914">
    <property type="entry name" value="PDC1_DGC_like"/>
    <property type="match status" value="1"/>
</dbReference>
<evidence type="ECO:0000256" key="2">
    <source>
        <dbReference type="ARBA" id="ARBA00022475"/>
    </source>
</evidence>
<dbReference type="SUPFAM" id="SSF103190">
    <property type="entry name" value="Sensory domain-like"/>
    <property type="match status" value="1"/>
</dbReference>
<comment type="subcellular location">
    <subcellularLocation>
        <location evidence="1">Cell membrane</location>
        <topology evidence="1">Multi-pass membrane protein</topology>
    </subcellularLocation>
</comment>
<proteinExistence type="inferred from homology"/>
<evidence type="ECO:0000256" key="1">
    <source>
        <dbReference type="ARBA" id="ARBA00004651"/>
    </source>
</evidence>
<dbReference type="GO" id="GO:0006935">
    <property type="term" value="P:chemotaxis"/>
    <property type="evidence" value="ECO:0007669"/>
    <property type="project" value="UniProtKB-KW"/>
</dbReference>
<sequence>MINFHSIRFRFMGTIGLLMIVTLLLVAGNSYYFADKYLRASLAETEQAVADGAVNELNNIIDIAFVHVENIAVSPQVQGGDIKQIVPYLRDEQSRTGIFDNIAYVESDGSAVNHQGGVANVSEREYFKKVMQTQKPYVSEVYVSKTGKKQSVALIVPIMRNGQIAGFMMGGLTLDKVSEIIQNIKYKNTGFGALLDGQGMYIANPNHPEVVGNMNLSTGVLAPELQEKLGDKGTLSPVLTKAVQDIIASGVQQYAEFKSTAGIDSVTSLYTVPLAGGQQWILMLTTSKEEAAREVNNLFRISLTLSVISLLCALAITFWISGTFARPIMDINQIAKNIAAGTLNRLEKKVSDKSELGQLYDSIFSMNENLRQLVQQVKVQSEQVAASSEELTASAQQSAQASNQVAASITDVARGADEQLAAVNDTSTVVGHLSSSIQQVAVNAHEVAGKSVQVADKAAAGNQSIEQAVCQMTSIEQTVVTSAGVVAKLGERSKEIGQIVDTIAGIASQTNLLALNAAIEAARAGEQGRGFAVVAEEVRKLAEQSEEAAKQIASLISEIQIETDTAVESMGNGTKEVKLGAEVVNASGQAFREITALVTNVSEQIKEISTDIEEMAKGSRQIVEAVRKIDEVTKKTAAESQTVSAATEEQSAALEEIASSSQSLADLASDLQSAVDKFKV</sequence>
<dbReference type="InterPro" id="IPR003660">
    <property type="entry name" value="HAMP_dom"/>
</dbReference>
<feature type="transmembrane region" description="Helical" evidence="10">
    <location>
        <begin position="298"/>
        <end position="320"/>
    </location>
</feature>
<feature type="domain" description="Methyl-accepting transducer" evidence="11">
    <location>
        <begin position="394"/>
        <end position="630"/>
    </location>
</feature>
<evidence type="ECO:0000256" key="6">
    <source>
        <dbReference type="ARBA" id="ARBA00023136"/>
    </source>
</evidence>
<keyword evidence="4 10" id="KW-0812">Transmembrane</keyword>
<dbReference type="SUPFAM" id="SSF58104">
    <property type="entry name" value="Methyl-accepting chemotaxis protein (MCP) signaling domain"/>
    <property type="match status" value="1"/>
</dbReference>
<dbReference type="InterPro" id="IPR004089">
    <property type="entry name" value="MCPsignal_dom"/>
</dbReference>
<dbReference type="CDD" id="cd11386">
    <property type="entry name" value="MCP_signal"/>
    <property type="match status" value="1"/>
</dbReference>
<dbReference type="Gene3D" id="1.10.287.950">
    <property type="entry name" value="Methyl-accepting chemotaxis protein"/>
    <property type="match status" value="1"/>
</dbReference>
<keyword evidence="5 10" id="KW-1133">Transmembrane helix</keyword>
<keyword evidence="7 9" id="KW-0807">Transducer</keyword>
<dbReference type="PROSITE" id="PS50111">
    <property type="entry name" value="CHEMOTAXIS_TRANSDUC_2"/>
    <property type="match status" value="1"/>
</dbReference>
<gene>
    <name evidence="13" type="ORF">SAMN04488502_101309</name>
</gene>
<dbReference type="PROSITE" id="PS50885">
    <property type="entry name" value="HAMP"/>
    <property type="match status" value="1"/>
</dbReference>
<dbReference type="Pfam" id="PF00015">
    <property type="entry name" value="MCPsignal"/>
    <property type="match status" value="1"/>
</dbReference>